<keyword evidence="5" id="KW-1185">Reference proteome</keyword>
<feature type="domain" description="NB-ARC" evidence="3">
    <location>
        <begin position="77"/>
        <end position="243"/>
    </location>
</feature>
<sequence length="534" mass="60909">MTEENNSGSQDDLNKEETTQDQSQSPDSGGELHRVIFGVQQEEIVKRLEGSSPAELPGVMQAGNLDTTLTYWQGRSEEITQLTQWLEDKNITLIGIEGIGGVGKSMLAAKIYKEIGHFSKRYWVDVSCGLVFSDLACQVLGEFGDQSQKKESQLVEALINCLRSESYLLIIDNLESLLQQDQQWDSQFYSEFFTVWAEYGDKSKVLIITRERPQQPIASKIQWLSLTGLKIEAGVQLLTALGIRGNLEAFTKLVEGHPLLLRLVADLLTAEFPEDPSLERLGELGLGNLQQILTDTNLVNQHHRGNVAMMLVLDASFARLHDLQKQLLLNVSVYRGGFHQGTAANLLLEISENDIEQELKTLVNRSFLLEKSNSQKWFIFHSVVLEYLRCKAGDKTELHQQAISFYLLHVKQKPWHSVVDIHEYLEIFYHQYQLQQYDAAFDVFKTVNDFLTLNGYYMLQVELCRQLIGVWEVTGERNNWNYHATITRLGFAYQYLERYQQALNCYQQSLQIAQENSDRPSEVDTLGYIPPSAP</sequence>
<dbReference type="EMBL" id="CP021056">
    <property type="protein sequence ID" value="QXE22252.1"/>
    <property type="molecule type" value="Genomic_DNA"/>
</dbReference>
<dbReference type="InterPro" id="IPR011990">
    <property type="entry name" value="TPR-like_helical_dom_sf"/>
</dbReference>
<dbReference type="Pfam" id="PF00931">
    <property type="entry name" value="NB-ARC"/>
    <property type="match status" value="1"/>
</dbReference>
<feature type="repeat" description="TPR" evidence="1">
    <location>
        <begin position="483"/>
        <end position="516"/>
    </location>
</feature>
<evidence type="ECO:0000313" key="4">
    <source>
        <dbReference type="EMBL" id="QXE22252.1"/>
    </source>
</evidence>
<organism evidence="4 5">
    <name type="scientific">Richelia sinica FACHB-800</name>
    <dbReference type="NCBI Taxonomy" id="1357546"/>
    <lineage>
        <taxon>Bacteria</taxon>
        <taxon>Bacillati</taxon>
        <taxon>Cyanobacteriota</taxon>
        <taxon>Cyanophyceae</taxon>
        <taxon>Nostocales</taxon>
        <taxon>Nostocaceae</taxon>
        <taxon>Richelia</taxon>
    </lineage>
</organism>
<dbReference type="InterPro" id="IPR002182">
    <property type="entry name" value="NB-ARC"/>
</dbReference>
<evidence type="ECO:0000313" key="5">
    <source>
        <dbReference type="Proteomes" id="UP000683511"/>
    </source>
</evidence>
<dbReference type="PANTHER" id="PTHR23155:SF1205">
    <property type="entry name" value="DISEASE RESISTANCE PROTEIN RPM1"/>
    <property type="match status" value="1"/>
</dbReference>
<dbReference type="PRINTS" id="PR00364">
    <property type="entry name" value="DISEASERSIST"/>
</dbReference>
<dbReference type="InterPro" id="IPR027417">
    <property type="entry name" value="P-loop_NTPase"/>
</dbReference>
<dbReference type="GO" id="GO:0098542">
    <property type="term" value="P:defense response to other organism"/>
    <property type="evidence" value="ECO:0007669"/>
    <property type="project" value="TreeGrafter"/>
</dbReference>
<evidence type="ECO:0000256" key="1">
    <source>
        <dbReference type="PROSITE-ProRule" id="PRU00339"/>
    </source>
</evidence>
<dbReference type="PROSITE" id="PS50005">
    <property type="entry name" value="TPR"/>
    <property type="match status" value="1"/>
</dbReference>
<proteinExistence type="predicted"/>
<evidence type="ECO:0000256" key="2">
    <source>
        <dbReference type="SAM" id="MobiDB-lite"/>
    </source>
</evidence>
<keyword evidence="1" id="KW-0802">TPR repeat</keyword>
<gene>
    <name evidence="4" type="ORF">B6N60_00934</name>
</gene>
<reference evidence="4" key="1">
    <citation type="submission" date="2017-04" db="EMBL/GenBank/DDBJ databases">
        <title>Genome deletions in a multicellular cyanobacterial endosymbiont for morphological adaptation in marine diatoms.</title>
        <authorList>
            <person name="Wang Y."/>
            <person name="Gao H."/>
            <person name="Li R."/>
            <person name="Xu X."/>
        </authorList>
    </citation>
    <scope>NUCLEOTIDE SEQUENCE</scope>
    <source>
        <strain evidence="4">FACHB 800</strain>
    </source>
</reference>
<dbReference type="PANTHER" id="PTHR23155">
    <property type="entry name" value="DISEASE RESISTANCE PROTEIN RP"/>
    <property type="match status" value="1"/>
</dbReference>
<accession>A0A975T4Z9</accession>
<dbReference type="SMART" id="SM00028">
    <property type="entry name" value="TPR"/>
    <property type="match status" value="1"/>
</dbReference>
<dbReference type="SUPFAM" id="SSF48452">
    <property type="entry name" value="TPR-like"/>
    <property type="match status" value="1"/>
</dbReference>
<dbReference type="AlphaFoldDB" id="A0A975T4Z9"/>
<feature type="compositionally biased region" description="Polar residues" evidence="2">
    <location>
        <begin position="1"/>
        <end position="11"/>
    </location>
</feature>
<protein>
    <submittedName>
        <fullName evidence="4">Tetratricopeptide TPR_3</fullName>
    </submittedName>
</protein>
<dbReference type="RefSeq" id="WP_190602941.1">
    <property type="nucleotide sequence ID" value="NZ_CP021056.1"/>
</dbReference>
<dbReference type="Gene3D" id="3.40.50.300">
    <property type="entry name" value="P-loop containing nucleotide triphosphate hydrolases"/>
    <property type="match status" value="1"/>
</dbReference>
<dbReference type="SUPFAM" id="SSF52540">
    <property type="entry name" value="P-loop containing nucleoside triphosphate hydrolases"/>
    <property type="match status" value="1"/>
</dbReference>
<dbReference type="InterPro" id="IPR019734">
    <property type="entry name" value="TPR_rpt"/>
</dbReference>
<evidence type="ECO:0000259" key="3">
    <source>
        <dbReference type="Pfam" id="PF00931"/>
    </source>
</evidence>
<name>A0A975T4Z9_9NOST</name>
<dbReference type="KEGG" id="rsin:B6N60_00934"/>
<dbReference type="InterPro" id="IPR044974">
    <property type="entry name" value="Disease_R_plants"/>
</dbReference>
<feature type="region of interest" description="Disordered" evidence="2">
    <location>
        <begin position="1"/>
        <end position="31"/>
    </location>
</feature>
<dbReference type="GO" id="GO:0043531">
    <property type="term" value="F:ADP binding"/>
    <property type="evidence" value="ECO:0007669"/>
    <property type="project" value="InterPro"/>
</dbReference>
<dbReference type="Proteomes" id="UP000683511">
    <property type="component" value="Chromosome"/>
</dbReference>
<dbReference type="Gene3D" id="1.25.40.10">
    <property type="entry name" value="Tetratricopeptide repeat domain"/>
    <property type="match status" value="1"/>
</dbReference>